<organism evidence="2">
    <name type="scientific">Hemiselmis andersenii</name>
    <name type="common">Cryptophyte alga</name>
    <dbReference type="NCBI Taxonomy" id="464988"/>
    <lineage>
        <taxon>Eukaryota</taxon>
        <taxon>Cryptophyceae</taxon>
        <taxon>Cryptomonadales</taxon>
        <taxon>Hemiselmidaceae</taxon>
        <taxon>Hemiselmis</taxon>
    </lineage>
</organism>
<dbReference type="InterPro" id="IPR000626">
    <property type="entry name" value="Ubiquitin-like_dom"/>
</dbReference>
<evidence type="ECO:0000313" key="2">
    <source>
        <dbReference type="EMBL" id="CAD8742862.1"/>
    </source>
</evidence>
<gene>
    <name evidence="3" type="ORF">HAND00432_LOCUS7865</name>
    <name evidence="2" type="ORF">HAND1043_LOCUS9356</name>
</gene>
<dbReference type="Pfam" id="PF00240">
    <property type="entry name" value="ubiquitin"/>
    <property type="match status" value="1"/>
</dbReference>
<evidence type="ECO:0000259" key="1">
    <source>
        <dbReference type="PROSITE" id="PS50053"/>
    </source>
</evidence>
<sequence length="101" mass="10699">MNISVPDAGVRDGGREEIKTIEFKIEMPGGSSQSVSMDQGQTIEYVRAYIHEHFGVPFASSTLEFNGKPMFDPLSLVDLGVTGGSTIVCKVEGGASEGGDM</sequence>
<proteinExistence type="predicted"/>
<feature type="domain" description="Ubiquitin-like" evidence="1">
    <location>
        <begin position="21"/>
        <end position="87"/>
    </location>
</feature>
<dbReference type="EMBL" id="HBFK01015264">
    <property type="protein sequence ID" value="CAD8742862.1"/>
    <property type="molecule type" value="Transcribed_RNA"/>
</dbReference>
<accession>A0A6T8K276</accession>
<dbReference type="InterPro" id="IPR029071">
    <property type="entry name" value="Ubiquitin-like_domsf"/>
</dbReference>
<dbReference type="PROSITE" id="PS50053">
    <property type="entry name" value="UBIQUITIN_2"/>
    <property type="match status" value="1"/>
</dbReference>
<protein>
    <recommendedName>
        <fullName evidence="1">Ubiquitin-like domain-containing protein</fullName>
    </recommendedName>
</protein>
<dbReference type="AlphaFoldDB" id="A0A6T8K276"/>
<evidence type="ECO:0000313" key="3">
    <source>
        <dbReference type="EMBL" id="CAD8953328.1"/>
    </source>
</evidence>
<reference evidence="2" key="1">
    <citation type="submission" date="2021-01" db="EMBL/GenBank/DDBJ databases">
        <authorList>
            <person name="Corre E."/>
            <person name="Pelletier E."/>
            <person name="Niang G."/>
            <person name="Scheremetjew M."/>
            <person name="Finn R."/>
            <person name="Kale V."/>
            <person name="Holt S."/>
            <person name="Cochrane G."/>
            <person name="Meng A."/>
            <person name="Brown T."/>
            <person name="Cohen L."/>
        </authorList>
    </citation>
    <scope>NUCLEOTIDE SEQUENCE</scope>
    <source>
        <strain evidence="2">CCMP441</strain>
        <strain evidence="3">CCMP644</strain>
    </source>
</reference>
<dbReference type="SUPFAM" id="SSF54236">
    <property type="entry name" value="Ubiquitin-like"/>
    <property type="match status" value="1"/>
</dbReference>
<dbReference type="Gene3D" id="3.10.20.90">
    <property type="entry name" value="Phosphatidylinositol 3-kinase Catalytic Subunit, Chain A, domain 1"/>
    <property type="match status" value="1"/>
</dbReference>
<dbReference type="EMBL" id="HBFX01013169">
    <property type="protein sequence ID" value="CAD8953328.1"/>
    <property type="molecule type" value="Transcribed_RNA"/>
</dbReference>
<name>A0A6T8K276_HEMAN</name>
<dbReference type="CDD" id="cd17039">
    <property type="entry name" value="Ubl_ubiquitin_like"/>
    <property type="match status" value="1"/>
</dbReference>